<evidence type="ECO:0000313" key="2">
    <source>
        <dbReference type="Proteomes" id="UP001356427"/>
    </source>
</evidence>
<gene>
    <name evidence="1" type="ORF">J4Q44_G00108720</name>
</gene>
<dbReference type="Proteomes" id="UP001356427">
    <property type="component" value="Unassembled WGS sequence"/>
</dbReference>
<keyword evidence="2" id="KW-1185">Reference proteome</keyword>
<proteinExistence type="predicted"/>
<name>A0AAN8M7X8_9TELE</name>
<protein>
    <submittedName>
        <fullName evidence="1">Uncharacterized protein</fullName>
    </submittedName>
</protein>
<organism evidence="1 2">
    <name type="scientific">Coregonus suidteri</name>
    <dbReference type="NCBI Taxonomy" id="861788"/>
    <lineage>
        <taxon>Eukaryota</taxon>
        <taxon>Metazoa</taxon>
        <taxon>Chordata</taxon>
        <taxon>Craniata</taxon>
        <taxon>Vertebrata</taxon>
        <taxon>Euteleostomi</taxon>
        <taxon>Actinopterygii</taxon>
        <taxon>Neopterygii</taxon>
        <taxon>Teleostei</taxon>
        <taxon>Protacanthopterygii</taxon>
        <taxon>Salmoniformes</taxon>
        <taxon>Salmonidae</taxon>
        <taxon>Coregoninae</taxon>
        <taxon>Coregonus</taxon>
    </lineage>
</organism>
<accession>A0AAN8M7X8</accession>
<dbReference type="EMBL" id="JAGTTL010000008">
    <property type="protein sequence ID" value="KAK6319661.1"/>
    <property type="molecule type" value="Genomic_DNA"/>
</dbReference>
<evidence type="ECO:0000313" key="1">
    <source>
        <dbReference type="EMBL" id="KAK6319661.1"/>
    </source>
</evidence>
<dbReference type="AlphaFoldDB" id="A0AAN8M7X8"/>
<comment type="caution">
    <text evidence="1">The sequence shown here is derived from an EMBL/GenBank/DDBJ whole genome shotgun (WGS) entry which is preliminary data.</text>
</comment>
<sequence length="105" mass="11882">MYLVRSGAVGWADGETIYVMECDLEGQLSPSWVKKKWENHKQKYTKLKALPTGVSTEGGEAADTYWRWYAVMDKVLQGLPLHHPTGHHLLLSLPEGSRCGDGRRR</sequence>
<reference evidence="1 2" key="1">
    <citation type="submission" date="2021-04" db="EMBL/GenBank/DDBJ databases">
        <authorList>
            <person name="De Guttry C."/>
            <person name="Zahm M."/>
            <person name="Klopp C."/>
            <person name="Cabau C."/>
            <person name="Louis A."/>
            <person name="Berthelot C."/>
            <person name="Parey E."/>
            <person name="Roest Crollius H."/>
            <person name="Montfort J."/>
            <person name="Robinson-Rechavi M."/>
            <person name="Bucao C."/>
            <person name="Bouchez O."/>
            <person name="Gislard M."/>
            <person name="Lluch J."/>
            <person name="Milhes M."/>
            <person name="Lampietro C."/>
            <person name="Lopez Roques C."/>
            <person name="Donnadieu C."/>
            <person name="Braasch I."/>
            <person name="Desvignes T."/>
            <person name="Postlethwait J."/>
            <person name="Bobe J."/>
            <person name="Wedekind C."/>
            <person name="Guiguen Y."/>
        </authorList>
    </citation>
    <scope>NUCLEOTIDE SEQUENCE [LARGE SCALE GENOMIC DNA]</scope>
    <source>
        <strain evidence="1">Cs_M1</strain>
        <tissue evidence="1">Blood</tissue>
    </source>
</reference>